<keyword evidence="4 6" id="KW-0862">Zinc</keyword>
<protein>
    <submittedName>
        <fullName evidence="8">M48 family metallopeptidase</fullName>
    </submittedName>
</protein>
<proteinExistence type="inferred from homology"/>
<evidence type="ECO:0000256" key="6">
    <source>
        <dbReference type="RuleBase" id="RU003983"/>
    </source>
</evidence>
<evidence type="ECO:0000256" key="2">
    <source>
        <dbReference type="ARBA" id="ARBA00022723"/>
    </source>
</evidence>
<dbReference type="PANTHER" id="PTHR22726:SF1">
    <property type="entry name" value="METALLOENDOPEPTIDASE OMA1, MITOCHONDRIAL"/>
    <property type="match status" value="1"/>
</dbReference>
<evidence type="ECO:0000259" key="7">
    <source>
        <dbReference type="Pfam" id="PF01435"/>
    </source>
</evidence>
<dbReference type="Gene3D" id="3.30.2010.10">
    <property type="entry name" value="Metalloproteases ('zincins'), catalytic domain"/>
    <property type="match status" value="1"/>
</dbReference>
<evidence type="ECO:0000313" key="8">
    <source>
        <dbReference type="EMBL" id="MER2999243.1"/>
    </source>
</evidence>
<evidence type="ECO:0000256" key="5">
    <source>
        <dbReference type="ARBA" id="ARBA00023049"/>
    </source>
</evidence>
<organism evidence="8 9">
    <name type="scientific">Pontibacter populi</name>
    <dbReference type="NCBI Taxonomy" id="890055"/>
    <lineage>
        <taxon>Bacteria</taxon>
        <taxon>Pseudomonadati</taxon>
        <taxon>Bacteroidota</taxon>
        <taxon>Cytophagia</taxon>
        <taxon>Cytophagales</taxon>
        <taxon>Hymenobacteraceae</taxon>
        <taxon>Pontibacter</taxon>
    </lineage>
</organism>
<comment type="cofactor">
    <cofactor evidence="6">
        <name>Zn(2+)</name>
        <dbReference type="ChEBI" id="CHEBI:29105"/>
    </cofactor>
    <text evidence="6">Binds 1 zinc ion per subunit.</text>
</comment>
<keyword evidence="2" id="KW-0479">Metal-binding</keyword>
<dbReference type="InterPro" id="IPR001915">
    <property type="entry name" value="Peptidase_M48"/>
</dbReference>
<dbReference type="Pfam" id="PF01435">
    <property type="entry name" value="Peptidase_M48"/>
    <property type="match status" value="1"/>
</dbReference>
<comment type="caution">
    <text evidence="8">The sequence shown here is derived from an EMBL/GenBank/DDBJ whole genome shotgun (WGS) entry which is preliminary data.</text>
</comment>
<evidence type="ECO:0000256" key="4">
    <source>
        <dbReference type="ARBA" id="ARBA00022833"/>
    </source>
</evidence>
<dbReference type="InterPro" id="IPR051156">
    <property type="entry name" value="Mito/Outer_Membr_Metalloprot"/>
</dbReference>
<dbReference type="PANTHER" id="PTHR22726">
    <property type="entry name" value="METALLOENDOPEPTIDASE OMA1"/>
    <property type="match status" value="1"/>
</dbReference>
<keyword evidence="1 6" id="KW-0645">Protease</keyword>
<comment type="similarity">
    <text evidence="6">Belongs to the peptidase M48 family.</text>
</comment>
<sequence length="439" mass="49246">MRQRLTVPPNASAAYRKDFLEIVESSAKNSYQIVRQQAILDTIIAPYLQGIFKKVLHANKEMVGKATLILTKSPIENAYALADGTIFFNIGLLAELENESQIAFILCHELAHVKLKHMEQGIVEYLETVHSKAFKKQYSQLAREKYNRSAKIATFFEEKSLSHLYHKRSLEKQADSVGFLLFTKTNYDPSQAATALKILARVDDPAAVPHLNLNAFFGCPSFTLDGYIKSGTETSIFGAVSDESPFAANNDTLQTHPDIDKRLRFIAELERSMPATGAAIEAEGDNKVKAICQREALQSWFDAQNYDYAAYKALLQLQQHPESNYLRGIVMLSLYAMQQHLKAHTFSEILSVESPRQPESFNQLIRLFGSLETSAYKNLSQCFHEAAPLRSATDEYTLAARYALARLQDDVSAAAEAKNAYTSRFKLGRLQAAIFPEQP</sequence>
<keyword evidence="5 6" id="KW-0482">Metalloprotease</keyword>
<accession>A0ABV1RXV4</accession>
<feature type="domain" description="Peptidase M48" evidence="7">
    <location>
        <begin position="47"/>
        <end position="268"/>
    </location>
</feature>
<evidence type="ECO:0000256" key="1">
    <source>
        <dbReference type="ARBA" id="ARBA00022670"/>
    </source>
</evidence>
<dbReference type="RefSeq" id="WP_350413924.1">
    <property type="nucleotide sequence ID" value="NZ_JBEOKT010000020.1"/>
</dbReference>
<dbReference type="CDD" id="cd07324">
    <property type="entry name" value="M48C_Oma1-like"/>
    <property type="match status" value="1"/>
</dbReference>
<keyword evidence="3 6" id="KW-0378">Hydrolase</keyword>
<evidence type="ECO:0000256" key="3">
    <source>
        <dbReference type="ARBA" id="ARBA00022801"/>
    </source>
</evidence>
<evidence type="ECO:0000313" key="9">
    <source>
        <dbReference type="Proteomes" id="UP001476807"/>
    </source>
</evidence>
<keyword evidence="9" id="KW-1185">Reference proteome</keyword>
<reference evidence="8 9" key="1">
    <citation type="submission" date="2024-06" db="EMBL/GenBank/DDBJ databases">
        <title>Pontibacter populi HYL7-15.</title>
        <authorList>
            <person name="Kim M.K."/>
        </authorList>
    </citation>
    <scope>NUCLEOTIDE SEQUENCE [LARGE SCALE GENOMIC DNA]</scope>
    <source>
        <strain evidence="8 9">HYL7-15</strain>
    </source>
</reference>
<dbReference type="Proteomes" id="UP001476807">
    <property type="component" value="Unassembled WGS sequence"/>
</dbReference>
<dbReference type="EMBL" id="JBEOKT010000020">
    <property type="protein sequence ID" value="MER2999243.1"/>
    <property type="molecule type" value="Genomic_DNA"/>
</dbReference>
<gene>
    <name evidence="8" type="ORF">ABS362_16955</name>
</gene>
<name>A0ABV1RXV4_9BACT</name>